<accession>A0A2S7IHP0</accession>
<dbReference type="AlphaFoldDB" id="A0A2S7IHP0"/>
<keyword evidence="1" id="KW-0813">Transport</keyword>
<reference evidence="6" key="1">
    <citation type="submission" date="2018-02" db="EMBL/GenBank/DDBJ databases">
        <title>Genome sequencing of Solimonas sp. HR-BB.</title>
        <authorList>
            <person name="Lee Y."/>
            <person name="Jeon C.O."/>
        </authorList>
    </citation>
    <scope>NUCLEOTIDE SEQUENCE [LARGE SCALE GENOMIC DNA]</scope>
    <source>
        <strain evidence="6">HR-U</strain>
    </source>
</reference>
<dbReference type="OrthoDB" id="5505971at2"/>
<evidence type="ECO:0000256" key="1">
    <source>
        <dbReference type="ARBA" id="ARBA00022448"/>
    </source>
</evidence>
<organism evidence="5 6">
    <name type="scientific">Siphonobacter curvatus</name>
    <dbReference type="NCBI Taxonomy" id="2094562"/>
    <lineage>
        <taxon>Bacteria</taxon>
        <taxon>Pseudomonadati</taxon>
        <taxon>Bacteroidota</taxon>
        <taxon>Cytophagia</taxon>
        <taxon>Cytophagales</taxon>
        <taxon>Cytophagaceae</taxon>
        <taxon>Siphonobacter</taxon>
    </lineage>
</organism>
<keyword evidence="3" id="KW-0998">Cell outer membrane</keyword>
<gene>
    <name evidence="5" type="ORF">C5O19_19485</name>
</gene>
<dbReference type="SUPFAM" id="SSF49464">
    <property type="entry name" value="Carboxypeptidase regulatory domain-like"/>
    <property type="match status" value="1"/>
</dbReference>
<dbReference type="SMART" id="SM00965">
    <property type="entry name" value="STN"/>
    <property type="match status" value="1"/>
</dbReference>
<name>A0A2S7IHP0_9BACT</name>
<evidence type="ECO:0000313" key="6">
    <source>
        <dbReference type="Proteomes" id="UP000239590"/>
    </source>
</evidence>
<evidence type="ECO:0000256" key="2">
    <source>
        <dbReference type="ARBA" id="ARBA00023136"/>
    </source>
</evidence>
<keyword evidence="2" id="KW-0472">Membrane</keyword>
<proteinExistence type="predicted"/>
<dbReference type="EMBL" id="PTRA01000004">
    <property type="protein sequence ID" value="PQA55600.1"/>
    <property type="molecule type" value="Genomic_DNA"/>
</dbReference>
<dbReference type="InterPro" id="IPR011662">
    <property type="entry name" value="Secretin/TonB_short_N"/>
</dbReference>
<dbReference type="Proteomes" id="UP000239590">
    <property type="component" value="Unassembled WGS sequence"/>
</dbReference>
<protein>
    <recommendedName>
        <fullName evidence="4">Secretin/TonB short N-terminal domain-containing protein</fullName>
    </recommendedName>
</protein>
<keyword evidence="6" id="KW-1185">Reference proteome</keyword>
<dbReference type="InterPro" id="IPR008969">
    <property type="entry name" value="CarboxyPept-like_regulatory"/>
</dbReference>
<sequence length="632" mass="69589">MIRLLFVLLVAWGCTPAWGEVPPLERLVSLDVHNERLPRVLHLLSQRGNFNFSYHSALISENRLVTLRATNVSVREALDQLFKGTLQYHSRGNHIVLRASPEPDAEEMPKHFYLEGYITDEHTGHKITQVSVYEKTTFTAALTDAYGFYRIKLSTSLPQLLLEVRKQHYVGETIRVRSRQSHTLNIRLVPFVITRTLPPLPIRQSTDTSTRRTVATPQVIQLSSPDSVPRSRISLWKRSKNRFTDWLMSTKSAIHDSNLSGDTLYRQTQVSVLPFVGSNATLSARAINDLSYNVLLGYSLGVNEVEIGGLGNVVRGNVHGVQVAGMANLVGERVEGTQLAGMGNIIRRDVRGFQGAGIGNIIGGDLSGVQLAGIGNLMIGSLHHGVQLGGVANLIGGESLGMQVAGVGNIRIGPATGVQLAGVLNIALSDLNGWQLSSALNYSRHITGGHQIGLLNIAGYAEKAPYGLFSYVHRNGYRRLEISTNEASRANLTFKTGHRGFYNILTIGSNLDAEPQPAWSFGYGFGTAINLKKSWLLNVDYTTNFRLPAHWQSFDEGRFMGRFELALEKKISRGLALAVGPTFNLSSFDADSQHETRPTYSLPAFSAYTLFPDFSVQGWIGFHAGLRLCNRK</sequence>
<dbReference type="RefSeq" id="WP_104715061.1">
    <property type="nucleotide sequence ID" value="NZ_PTRA01000004.1"/>
</dbReference>
<evidence type="ECO:0000313" key="5">
    <source>
        <dbReference type="EMBL" id="PQA55600.1"/>
    </source>
</evidence>
<evidence type="ECO:0000256" key="3">
    <source>
        <dbReference type="ARBA" id="ARBA00023237"/>
    </source>
</evidence>
<dbReference type="GO" id="GO:0019867">
    <property type="term" value="C:outer membrane"/>
    <property type="evidence" value="ECO:0007669"/>
    <property type="project" value="InterPro"/>
</dbReference>
<evidence type="ECO:0000259" key="4">
    <source>
        <dbReference type="SMART" id="SM00965"/>
    </source>
</evidence>
<feature type="domain" description="Secretin/TonB short N-terminal" evidence="4">
    <location>
        <begin position="50"/>
        <end position="100"/>
    </location>
</feature>
<dbReference type="Gene3D" id="2.60.40.1120">
    <property type="entry name" value="Carboxypeptidase-like, regulatory domain"/>
    <property type="match status" value="1"/>
</dbReference>
<dbReference type="Pfam" id="PF07660">
    <property type="entry name" value="STN"/>
    <property type="match status" value="1"/>
</dbReference>
<comment type="caution">
    <text evidence="5">The sequence shown here is derived from an EMBL/GenBank/DDBJ whole genome shotgun (WGS) entry which is preliminary data.</text>
</comment>